<sequence>MKLAWRVTTAGLLVVIVLFVIGVRSVTEAASSGAKCTKTGMTQKTKGVTYVCKKTGSKLLWVTTTTKTGAALAPTTTTVATASSTTGTMTSISACKLPVADGRGDVSIGGWPRITERLKTTGTVVATVIMVDFPDAPAKISPQEAFARISGATDTFNEVSYGRLNYSFQPQYKWYRMSKSSTQYAPLNKSFLTHRDYILEATALADADINFGSTDSVIILSNPDASGIGNAGPAFSAVNRGGITLDGKYISNGATSAYDLNYWKSIWLNHEVTHTLGLVDVYAATTENSSNRYDGHRYVGEFSYMGLSSFDGNAPSLFAFERWNLGWLDDSQIVCSSEKVISQLIAPVQTTGGIKALILPLSRTKALVVESRRAIGLDSNIVKTGALVYTVDSSVQSGNGPVRVYPNSVSTDPRYLQAPRAVGESVTVEGITVTVTSSDLNGDTVSIRRP</sequence>
<evidence type="ECO:0000313" key="1">
    <source>
        <dbReference type="EMBL" id="CAB5062462.1"/>
    </source>
</evidence>
<dbReference type="AlphaFoldDB" id="A0A6J7UAS9"/>
<dbReference type="EMBL" id="CAFBQM010000072">
    <property type="protein sequence ID" value="CAB5062462.1"/>
    <property type="molecule type" value="Genomic_DNA"/>
</dbReference>
<name>A0A6J7UAS9_9ZZZZ</name>
<proteinExistence type="predicted"/>
<gene>
    <name evidence="1" type="ORF">UFOPK4337_01172</name>
</gene>
<dbReference type="PANTHER" id="PTHR41775">
    <property type="entry name" value="SECRETED PROTEIN-RELATED"/>
    <property type="match status" value="1"/>
</dbReference>
<organism evidence="1">
    <name type="scientific">freshwater metagenome</name>
    <dbReference type="NCBI Taxonomy" id="449393"/>
    <lineage>
        <taxon>unclassified sequences</taxon>
        <taxon>metagenomes</taxon>
        <taxon>ecological metagenomes</taxon>
    </lineage>
</organism>
<reference evidence="1" key="1">
    <citation type="submission" date="2020-05" db="EMBL/GenBank/DDBJ databases">
        <authorList>
            <person name="Chiriac C."/>
            <person name="Salcher M."/>
            <person name="Ghai R."/>
            <person name="Kavagutti S V."/>
        </authorList>
    </citation>
    <scope>NUCLEOTIDE SEQUENCE</scope>
</reference>
<dbReference type="PANTHER" id="PTHR41775:SF1">
    <property type="entry name" value="PEPTIDASE M6-LIKE DOMAIN-CONTAINING PROTEIN"/>
    <property type="match status" value="1"/>
</dbReference>
<protein>
    <submittedName>
        <fullName evidence="1">Unannotated protein</fullName>
    </submittedName>
</protein>
<accession>A0A6J7UAS9</accession>